<evidence type="ECO:0000313" key="2">
    <source>
        <dbReference type="Proteomes" id="UP000823775"/>
    </source>
</evidence>
<proteinExistence type="predicted"/>
<dbReference type="EMBL" id="JACEIK010000275">
    <property type="protein sequence ID" value="MCD7453951.1"/>
    <property type="molecule type" value="Genomic_DNA"/>
</dbReference>
<keyword evidence="2" id="KW-1185">Reference proteome</keyword>
<organism evidence="1 2">
    <name type="scientific">Datura stramonium</name>
    <name type="common">Jimsonweed</name>
    <name type="synonym">Common thornapple</name>
    <dbReference type="NCBI Taxonomy" id="4076"/>
    <lineage>
        <taxon>Eukaryota</taxon>
        <taxon>Viridiplantae</taxon>
        <taxon>Streptophyta</taxon>
        <taxon>Embryophyta</taxon>
        <taxon>Tracheophyta</taxon>
        <taxon>Spermatophyta</taxon>
        <taxon>Magnoliopsida</taxon>
        <taxon>eudicotyledons</taxon>
        <taxon>Gunneridae</taxon>
        <taxon>Pentapetalae</taxon>
        <taxon>asterids</taxon>
        <taxon>lamiids</taxon>
        <taxon>Solanales</taxon>
        <taxon>Solanaceae</taxon>
        <taxon>Solanoideae</taxon>
        <taxon>Datureae</taxon>
        <taxon>Datura</taxon>
    </lineage>
</organism>
<gene>
    <name evidence="1" type="ORF">HAX54_022763</name>
</gene>
<accession>A0ABS8S4J3</accession>
<sequence>MTNWSLSRHQMKAAASGWCALHLSDGRSSDLFSPLLHLSVSGGGEQLLLLLRRAMVEGSAGLGDTCMDFRRTPLSPAFFFSSSSSSSQKEYQLPPSVPVLFPCLNYLSSSDVLTSLTLPLNPSRKCQQKFINQENNYSKKLQHPREGNTFSKSKRPCSSLHFSIMDFQSQESLVFLLHYLWQIREGMSKLGNFLHRGIDHQPCLAKDSAKVTRVIPESFSLNTLETKYKWKFDK</sequence>
<dbReference type="Proteomes" id="UP000823775">
    <property type="component" value="Unassembled WGS sequence"/>
</dbReference>
<evidence type="ECO:0000313" key="1">
    <source>
        <dbReference type="EMBL" id="MCD7453951.1"/>
    </source>
</evidence>
<name>A0ABS8S4J3_DATST</name>
<reference evidence="1 2" key="1">
    <citation type="journal article" date="2021" name="BMC Genomics">
        <title>Datura genome reveals duplications of psychoactive alkaloid biosynthetic genes and high mutation rate following tissue culture.</title>
        <authorList>
            <person name="Rajewski A."/>
            <person name="Carter-House D."/>
            <person name="Stajich J."/>
            <person name="Litt A."/>
        </authorList>
    </citation>
    <scope>NUCLEOTIDE SEQUENCE [LARGE SCALE GENOMIC DNA]</scope>
    <source>
        <strain evidence="1">AR-01</strain>
    </source>
</reference>
<comment type="caution">
    <text evidence="1">The sequence shown here is derived from an EMBL/GenBank/DDBJ whole genome shotgun (WGS) entry which is preliminary data.</text>
</comment>
<protein>
    <submittedName>
        <fullName evidence="1">Uncharacterized protein</fullName>
    </submittedName>
</protein>